<dbReference type="Proteomes" id="UP001500466">
    <property type="component" value="Unassembled WGS sequence"/>
</dbReference>
<comment type="caution">
    <text evidence="2">The sequence shown here is derived from an EMBL/GenBank/DDBJ whole genome shotgun (WGS) entry which is preliminary data.</text>
</comment>
<gene>
    <name evidence="2" type="ORF">GCM10023205_67520</name>
</gene>
<dbReference type="Gene3D" id="3.30.750.24">
    <property type="entry name" value="STAS domain"/>
    <property type="match status" value="1"/>
</dbReference>
<evidence type="ECO:0000313" key="3">
    <source>
        <dbReference type="Proteomes" id="UP001500466"/>
    </source>
</evidence>
<keyword evidence="3" id="KW-1185">Reference proteome</keyword>
<dbReference type="CDD" id="cd07043">
    <property type="entry name" value="STAS_anti-anti-sigma_factors"/>
    <property type="match status" value="1"/>
</dbReference>
<dbReference type="EMBL" id="BAABHS010000033">
    <property type="protein sequence ID" value="GAA4987298.1"/>
    <property type="molecule type" value="Genomic_DNA"/>
</dbReference>
<feature type="domain" description="STAS" evidence="1">
    <location>
        <begin position="46"/>
        <end position="109"/>
    </location>
</feature>
<accession>A0ABP9I476</accession>
<organism evidence="2 3">
    <name type="scientific">Yinghuangia aomiensis</name>
    <dbReference type="NCBI Taxonomy" id="676205"/>
    <lineage>
        <taxon>Bacteria</taxon>
        <taxon>Bacillati</taxon>
        <taxon>Actinomycetota</taxon>
        <taxon>Actinomycetes</taxon>
        <taxon>Kitasatosporales</taxon>
        <taxon>Streptomycetaceae</taxon>
        <taxon>Yinghuangia</taxon>
    </lineage>
</organism>
<dbReference type="Pfam" id="PF13466">
    <property type="entry name" value="STAS_2"/>
    <property type="match status" value="1"/>
</dbReference>
<reference evidence="3" key="1">
    <citation type="journal article" date="2019" name="Int. J. Syst. Evol. Microbiol.">
        <title>The Global Catalogue of Microorganisms (GCM) 10K type strain sequencing project: providing services to taxonomists for standard genome sequencing and annotation.</title>
        <authorList>
            <consortium name="The Broad Institute Genomics Platform"/>
            <consortium name="The Broad Institute Genome Sequencing Center for Infectious Disease"/>
            <person name="Wu L."/>
            <person name="Ma J."/>
        </authorList>
    </citation>
    <scope>NUCLEOTIDE SEQUENCE [LARGE SCALE GENOMIC DNA]</scope>
    <source>
        <strain evidence="3">JCM 17986</strain>
    </source>
</reference>
<name>A0ABP9I476_9ACTN</name>
<evidence type="ECO:0000313" key="2">
    <source>
        <dbReference type="EMBL" id="GAA4987298.1"/>
    </source>
</evidence>
<dbReference type="InterPro" id="IPR058548">
    <property type="entry name" value="MlaB-like_STAS"/>
</dbReference>
<dbReference type="InterPro" id="IPR002645">
    <property type="entry name" value="STAS_dom"/>
</dbReference>
<protein>
    <recommendedName>
        <fullName evidence="1">STAS domain-containing protein</fullName>
    </recommendedName>
</protein>
<proteinExistence type="predicted"/>
<sequence length="109" mass="11666">MPAPPRTRRDDASLTPLRVAQAEFTRDASSALRADAAARIDGDPHLVVDLAAVAYIDMVGVGTLFHLYRIAAARGGSLRVLNVGPRAFQRLRISGLPQFAAVEPSSDSR</sequence>
<evidence type="ECO:0000259" key="1">
    <source>
        <dbReference type="PROSITE" id="PS50801"/>
    </source>
</evidence>
<dbReference type="InterPro" id="IPR036513">
    <property type="entry name" value="STAS_dom_sf"/>
</dbReference>
<dbReference type="SUPFAM" id="SSF52091">
    <property type="entry name" value="SpoIIaa-like"/>
    <property type="match status" value="1"/>
</dbReference>
<dbReference type="PROSITE" id="PS50801">
    <property type="entry name" value="STAS"/>
    <property type="match status" value="1"/>
</dbReference>